<organism evidence="1 2">
    <name type="scientific">Stenomitos frigidus ULC18</name>
    <dbReference type="NCBI Taxonomy" id="2107698"/>
    <lineage>
        <taxon>Bacteria</taxon>
        <taxon>Bacillati</taxon>
        <taxon>Cyanobacteriota</taxon>
        <taxon>Cyanophyceae</taxon>
        <taxon>Leptolyngbyales</taxon>
        <taxon>Leptolyngbyaceae</taxon>
        <taxon>Stenomitos</taxon>
    </lineage>
</organism>
<accession>A0A2T1DZ58</accession>
<keyword evidence="2" id="KW-1185">Reference proteome</keyword>
<dbReference type="EMBL" id="PVWK01000121">
    <property type="protein sequence ID" value="PSB25721.1"/>
    <property type="molecule type" value="Genomic_DNA"/>
</dbReference>
<dbReference type="OrthoDB" id="9777312at2"/>
<dbReference type="Proteomes" id="UP000239576">
    <property type="component" value="Unassembled WGS sequence"/>
</dbReference>
<dbReference type="RefSeq" id="WP_106258598.1">
    <property type="nucleotide sequence ID" value="NZ_CAWNSW010000160.1"/>
</dbReference>
<reference evidence="2" key="1">
    <citation type="submission" date="2018-02" db="EMBL/GenBank/DDBJ databases">
        <authorList>
            <person name="Moore K."/>
            <person name="Momper L."/>
        </authorList>
    </citation>
    <scope>NUCLEOTIDE SEQUENCE [LARGE SCALE GENOMIC DNA]</scope>
    <source>
        <strain evidence="2">ULC18</strain>
    </source>
</reference>
<evidence type="ECO:0000313" key="1">
    <source>
        <dbReference type="EMBL" id="PSB25721.1"/>
    </source>
</evidence>
<evidence type="ECO:0000313" key="2">
    <source>
        <dbReference type="Proteomes" id="UP000239576"/>
    </source>
</evidence>
<name>A0A2T1DZ58_9CYAN</name>
<keyword evidence="1" id="KW-0378">Hydrolase</keyword>
<protein>
    <submittedName>
        <fullName evidence="1">Restriction endonuclease</fullName>
    </submittedName>
</protein>
<dbReference type="AlphaFoldDB" id="A0A2T1DZ58"/>
<reference evidence="1 2" key="2">
    <citation type="submission" date="2018-03" db="EMBL/GenBank/DDBJ databases">
        <title>The ancient ancestry and fast evolution of plastids.</title>
        <authorList>
            <person name="Moore K.R."/>
            <person name="Magnabosco C."/>
            <person name="Momper L."/>
            <person name="Gold D.A."/>
            <person name="Bosak T."/>
            <person name="Fournier G.P."/>
        </authorList>
    </citation>
    <scope>NUCLEOTIDE SEQUENCE [LARGE SCALE GENOMIC DNA]</scope>
    <source>
        <strain evidence="1 2">ULC18</strain>
    </source>
</reference>
<gene>
    <name evidence="1" type="ORF">C7B82_21895</name>
</gene>
<dbReference type="GO" id="GO:0004519">
    <property type="term" value="F:endonuclease activity"/>
    <property type="evidence" value="ECO:0007669"/>
    <property type="project" value="UniProtKB-KW"/>
</dbReference>
<proteinExistence type="predicted"/>
<sequence>MNIDEFEAVISEVTARLNQTIMTSGKFTSSKQFEDEVRNALASMGLTINYEPHPHIFPDIPLGEFGIEVKFTTNDTWRSIANSIFEGMRDLSVEHIYLIFGKMGGEPEVRWGRYDDCVMHVRTSHVPRFEVEMTAEESLFERMGTTYAAFSKASDEQKMTHVRAYARKRLKRGERLWWLEEKEEQEHSLPLQVKIYMNLDQKEKRQLRAEAAILCPQIVKPSRAKDKYSDAVSYMLTYRGVLCPQARDLFSAGSVALRADGSRGGNYLKRALADIENEMRIAAVTLEDALFEEYWGRIVPSEERISTWLVMADNYARNWIPSEELFLDQTSE</sequence>
<comment type="caution">
    <text evidence="1">The sequence shown here is derived from an EMBL/GenBank/DDBJ whole genome shotgun (WGS) entry which is preliminary data.</text>
</comment>
<keyword evidence="1" id="KW-0255">Endonuclease</keyword>
<keyword evidence="1" id="KW-0540">Nuclease</keyword>